<feature type="domain" description="HTH cro/C1-type" evidence="2">
    <location>
        <begin position="173"/>
        <end position="227"/>
    </location>
</feature>
<reference evidence="3 4" key="1">
    <citation type="submission" date="2019-01" db="EMBL/GenBank/DDBJ databases">
        <title>Sinorhodobacter populi sp. nov. isolated from the symptomatic bark tissue of Populus euramericana canker.</title>
        <authorList>
            <person name="Xu G."/>
        </authorList>
    </citation>
    <scope>NUCLEOTIDE SEQUENCE [LARGE SCALE GENOMIC DNA]</scope>
    <source>
        <strain evidence="3 4">CCTCC AB2012026</strain>
    </source>
</reference>
<sequence length="303" mass="34762">MSGRHHWARSSPTAVRDQQPRPIQSCQRSYDAEFPFAKGLPDALSGAETKPCPRWSQRVRRAENAPPDMNFSKQTNLESDRCAGSCVQYLRKHRLQHQHKIRIMLRIRGDWRKIMPEQQFRFKKPRKLPGQDKLSDEQWAELADQHFAETLAEDSMDIGKTERQDELRLSENLKSLRLRLGLRQSEMADRLGVALRSLQMYETGERPPTSDFLSSLYVSFGIDLHKLFTGAPYGPSQDWKTAFSRLTLKVARHVAEAYPDLTTEEADALVTLYMGRSEGETDVDGASLMLCYDALFKPDESED</sequence>
<name>A0A443LL72_9RHOB</name>
<comment type="caution">
    <text evidence="3">The sequence shown here is derived from an EMBL/GenBank/DDBJ whole genome shotgun (WGS) entry which is preliminary data.</text>
</comment>
<organism evidence="3 4">
    <name type="scientific">Paenirhodobacter ferrireducens</name>
    <dbReference type="NCBI Taxonomy" id="1215032"/>
    <lineage>
        <taxon>Bacteria</taxon>
        <taxon>Pseudomonadati</taxon>
        <taxon>Pseudomonadota</taxon>
        <taxon>Alphaproteobacteria</taxon>
        <taxon>Rhodobacterales</taxon>
        <taxon>Rhodobacter group</taxon>
        <taxon>Paenirhodobacter</taxon>
    </lineage>
</organism>
<evidence type="ECO:0000313" key="4">
    <source>
        <dbReference type="Proteomes" id="UP000286594"/>
    </source>
</evidence>
<proteinExistence type="predicted"/>
<dbReference type="Pfam" id="PF01381">
    <property type="entry name" value="HTH_3"/>
    <property type="match status" value="1"/>
</dbReference>
<dbReference type="InterPro" id="IPR010982">
    <property type="entry name" value="Lambda_DNA-bd_dom_sf"/>
</dbReference>
<dbReference type="OrthoDB" id="7861047at2"/>
<feature type="region of interest" description="Disordered" evidence="1">
    <location>
        <begin position="1"/>
        <end position="28"/>
    </location>
</feature>
<evidence type="ECO:0000259" key="2">
    <source>
        <dbReference type="PROSITE" id="PS50943"/>
    </source>
</evidence>
<dbReference type="CDD" id="cd00093">
    <property type="entry name" value="HTH_XRE"/>
    <property type="match status" value="1"/>
</dbReference>
<dbReference type="Gene3D" id="1.10.260.40">
    <property type="entry name" value="lambda repressor-like DNA-binding domains"/>
    <property type="match status" value="1"/>
</dbReference>
<gene>
    <name evidence="3" type="ORF">EOW65_07920</name>
</gene>
<dbReference type="GO" id="GO:0003677">
    <property type="term" value="F:DNA binding"/>
    <property type="evidence" value="ECO:0007669"/>
    <property type="project" value="InterPro"/>
</dbReference>
<accession>A0A443LL72</accession>
<dbReference type="Proteomes" id="UP000286594">
    <property type="component" value="Unassembled WGS sequence"/>
</dbReference>
<dbReference type="PROSITE" id="PS50943">
    <property type="entry name" value="HTH_CROC1"/>
    <property type="match status" value="1"/>
</dbReference>
<protein>
    <submittedName>
        <fullName evidence="3">XRE family transcriptional regulator</fullName>
    </submittedName>
</protein>
<keyword evidence="4" id="KW-1185">Reference proteome</keyword>
<dbReference type="InterPro" id="IPR001387">
    <property type="entry name" value="Cro/C1-type_HTH"/>
</dbReference>
<evidence type="ECO:0000256" key="1">
    <source>
        <dbReference type="SAM" id="MobiDB-lite"/>
    </source>
</evidence>
<dbReference type="AlphaFoldDB" id="A0A443LL72"/>
<evidence type="ECO:0000313" key="3">
    <source>
        <dbReference type="EMBL" id="RWR49873.1"/>
    </source>
</evidence>
<dbReference type="SMART" id="SM00530">
    <property type="entry name" value="HTH_XRE"/>
    <property type="match status" value="1"/>
</dbReference>
<dbReference type="EMBL" id="SAVB01000008">
    <property type="protein sequence ID" value="RWR49873.1"/>
    <property type="molecule type" value="Genomic_DNA"/>
</dbReference>
<dbReference type="SUPFAM" id="SSF47413">
    <property type="entry name" value="lambda repressor-like DNA-binding domains"/>
    <property type="match status" value="1"/>
</dbReference>